<protein>
    <submittedName>
        <fullName evidence="1">Uncharacterized protein</fullName>
    </submittedName>
</protein>
<sequence>MTTTSQYAPYHTENNTHVSMSTSPPNNFNTRAKSNSSRASASNHYIRRSPPPTSQQVLTKAMVSPMQQQRKMQIISQQYANHPISAPASRFTRQEPQNQLPQDHSTSEFIEGDDGDESVMGCYDEMRNSATDNGLDGDGNVMTTAKIRTIHKLAERRRRREMKNLFDMLRKCLPIDKTIRLSKWEVLKKSIEVISSQDTEIHMLRAHIAASSAVPNGSTDINKIFSNSSSSNGSN</sequence>
<evidence type="ECO:0000313" key="1">
    <source>
        <dbReference type="EMBL" id="KAJ1902357.1"/>
    </source>
</evidence>
<dbReference type="EMBL" id="JANBPG010000002">
    <property type="protein sequence ID" value="KAJ1902357.1"/>
    <property type="molecule type" value="Genomic_DNA"/>
</dbReference>
<gene>
    <name evidence="1" type="ORF">LPJ66_000117</name>
</gene>
<name>A0ACC1IX32_9FUNG</name>
<organism evidence="1 2">
    <name type="scientific">Kickxella alabastrina</name>
    <dbReference type="NCBI Taxonomy" id="61397"/>
    <lineage>
        <taxon>Eukaryota</taxon>
        <taxon>Fungi</taxon>
        <taxon>Fungi incertae sedis</taxon>
        <taxon>Zoopagomycota</taxon>
        <taxon>Kickxellomycotina</taxon>
        <taxon>Kickxellomycetes</taxon>
        <taxon>Kickxellales</taxon>
        <taxon>Kickxellaceae</taxon>
        <taxon>Kickxella</taxon>
    </lineage>
</organism>
<keyword evidence="2" id="KW-1185">Reference proteome</keyword>
<proteinExistence type="predicted"/>
<reference evidence="1" key="1">
    <citation type="submission" date="2022-07" db="EMBL/GenBank/DDBJ databases">
        <title>Phylogenomic reconstructions and comparative analyses of Kickxellomycotina fungi.</title>
        <authorList>
            <person name="Reynolds N.K."/>
            <person name="Stajich J.E."/>
            <person name="Barry K."/>
            <person name="Grigoriev I.V."/>
            <person name="Crous P."/>
            <person name="Smith M.E."/>
        </authorList>
    </citation>
    <scope>NUCLEOTIDE SEQUENCE</scope>
    <source>
        <strain evidence="1">Benny 63K</strain>
    </source>
</reference>
<comment type="caution">
    <text evidence="1">The sequence shown here is derived from an EMBL/GenBank/DDBJ whole genome shotgun (WGS) entry which is preliminary data.</text>
</comment>
<accession>A0ACC1IX32</accession>
<evidence type="ECO:0000313" key="2">
    <source>
        <dbReference type="Proteomes" id="UP001150581"/>
    </source>
</evidence>
<dbReference type="Proteomes" id="UP001150581">
    <property type="component" value="Unassembled WGS sequence"/>
</dbReference>